<dbReference type="InterPro" id="IPR036390">
    <property type="entry name" value="WH_DNA-bd_sf"/>
</dbReference>
<dbReference type="Pfam" id="PF01978">
    <property type="entry name" value="TrmB"/>
    <property type="match status" value="1"/>
</dbReference>
<protein>
    <recommendedName>
        <fullName evidence="3">Transcription regulator TrmB N-terminal domain-containing protein</fullName>
    </recommendedName>
</protein>
<keyword evidence="5" id="KW-1185">Reference proteome</keyword>
<dbReference type="SUPFAM" id="SSF46785">
    <property type="entry name" value="Winged helix' DNA-binding domain"/>
    <property type="match status" value="1"/>
</dbReference>
<evidence type="ECO:0000259" key="3">
    <source>
        <dbReference type="Pfam" id="PF01978"/>
    </source>
</evidence>
<proteinExistence type="predicted"/>
<evidence type="ECO:0000313" key="5">
    <source>
        <dbReference type="Proteomes" id="UP000070414"/>
    </source>
</evidence>
<feature type="region of interest" description="Disordered" evidence="1">
    <location>
        <begin position="242"/>
        <end position="264"/>
    </location>
</feature>
<keyword evidence="2" id="KW-1133">Transmembrane helix</keyword>
<evidence type="ECO:0000256" key="2">
    <source>
        <dbReference type="SAM" id="Phobius"/>
    </source>
</evidence>
<name>A0A133UTN4_9EURY</name>
<dbReference type="EMBL" id="LHXS01000008">
    <property type="protein sequence ID" value="KXA97582.1"/>
    <property type="molecule type" value="Genomic_DNA"/>
</dbReference>
<organism evidence="4 5">
    <name type="scientific">candidate division MSBL1 archaeon SCGC-AAA259I14</name>
    <dbReference type="NCBI Taxonomy" id="1698268"/>
    <lineage>
        <taxon>Archaea</taxon>
        <taxon>Methanobacteriati</taxon>
        <taxon>Methanobacteriota</taxon>
        <taxon>candidate division MSBL1</taxon>
    </lineage>
</organism>
<feature type="domain" description="Transcription regulator TrmB N-terminal" evidence="3">
    <location>
        <begin position="195"/>
        <end position="263"/>
    </location>
</feature>
<evidence type="ECO:0000313" key="4">
    <source>
        <dbReference type="EMBL" id="KXA97582.1"/>
    </source>
</evidence>
<reference evidence="4 5" key="1">
    <citation type="journal article" date="2016" name="Sci. Rep.">
        <title>Metabolic traits of an uncultured archaeal lineage -MSBL1- from brine pools of the Red Sea.</title>
        <authorList>
            <person name="Mwirichia R."/>
            <person name="Alam I."/>
            <person name="Rashid M."/>
            <person name="Vinu M."/>
            <person name="Ba-Alawi W."/>
            <person name="Anthony Kamau A."/>
            <person name="Kamanda Ngugi D."/>
            <person name="Goker M."/>
            <person name="Klenk H.P."/>
            <person name="Bajic V."/>
            <person name="Stingl U."/>
        </authorList>
    </citation>
    <scope>NUCLEOTIDE SEQUENCE [LARGE SCALE GENOMIC DNA]</scope>
    <source>
        <strain evidence="4">SCGC-AAA259I14</strain>
    </source>
</reference>
<sequence length="264" mass="29662">MMNKRRKTAWLVICLVAFGASFGTFWLAETFLLKDGSARELTIENGLQNVNIDDTDYLVVKVENHTAENLYKLELYSSSTEWDLEVAENKSGFGGGSQEDYRKTPSSKELTGEKFEITHTLTISSDIYSKALQRTVTLREKEENKDKIPSFFLSLFIGGATFAILAVSQLREPKTRGEAATLLIENNLENARVRDVEILANIMKMGEFTVPEIKKRVGTSKATAYRTVNELVDVGLVKETEKEKTPNSVRGKPSKVYRYIGPES</sequence>
<dbReference type="Gene3D" id="1.10.10.10">
    <property type="entry name" value="Winged helix-like DNA-binding domain superfamily/Winged helix DNA-binding domain"/>
    <property type="match status" value="1"/>
</dbReference>
<gene>
    <name evidence="4" type="ORF">AKJ38_00765</name>
</gene>
<comment type="caution">
    <text evidence="4">The sequence shown here is derived from an EMBL/GenBank/DDBJ whole genome shotgun (WGS) entry which is preliminary data.</text>
</comment>
<dbReference type="Proteomes" id="UP000070414">
    <property type="component" value="Unassembled WGS sequence"/>
</dbReference>
<dbReference type="AlphaFoldDB" id="A0A133UTN4"/>
<dbReference type="InterPro" id="IPR036388">
    <property type="entry name" value="WH-like_DNA-bd_sf"/>
</dbReference>
<evidence type="ECO:0000256" key="1">
    <source>
        <dbReference type="SAM" id="MobiDB-lite"/>
    </source>
</evidence>
<accession>A0A133UTN4</accession>
<keyword evidence="2" id="KW-0472">Membrane</keyword>
<keyword evidence="2" id="KW-0812">Transmembrane</keyword>
<dbReference type="InterPro" id="IPR002831">
    <property type="entry name" value="Tscrpt_reg_TrmB_N"/>
</dbReference>
<feature type="transmembrane region" description="Helical" evidence="2">
    <location>
        <begin position="148"/>
        <end position="167"/>
    </location>
</feature>